<proteinExistence type="predicted"/>
<dbReference type="RefSeq" id="WP_227116226.1">
    <property type="nucleotide sequence ID" value="NZ_BAABZL010000001.1"/>
</dbReference>
<evidence type="ECO:0000313" key="1">
    <source>
        <dbReference type="EMBL" id="MCG4744737.1"/>
    </source>
</evidence>
<evidence type="ECO:0000313" key="2">
    <source>
        <dbReference type="Proteomes" id="UP001299608"/>
    </source>
</evidence>
<name>A0AAW5BRX5_9FIRM</name>
<dbReference type="Proteomes" id="UP001299608">
    <property type="component" value="Unassembled WGS sequence"/>
</dbReference>
<sequence length="124" mass="13968">MVTYSNAEKKIVESGADAIHKVLAGDDADAKERLLLCLDYYLDPYYKNTLPYESEIIKLLEHVIISGNPLSVKEDALNLLTSYAYPPFYILEQNLGQIEDQLMPDVMYALNMGRSDGLLHALLD</sequence>
<evidence type="ECO:0008006" key="3">
    <source>
        <dbReference type="Google" id="ProtNLM"/>
    </source>
</evidence>
<protein>
    <recommendedName>
        <fullName evidence="3">Immunity protein 30 domain-containing protein</fullName>
    </recommendedName>
</protein>
<comment type="caution">
    <text evidence="1">The sequence shown here is derived from an EMBL/GenBank/DDBJ whole genome shotgun (WGS) entry which is preliminary data.</text>
</comment>
<gene>
    <name evidence="1" type="ORF">L0N08_04875</name>
</gene>
<dbReference type="EMBL" id="JAKNGE010000005">
    <property type="protein sequence ID" value="MCG4744737.1"/>
    <property type="molecule type" value="Genomic_DNA"/>
</dbReference>
<accession>A0AAW5BRX5</accession>
<organism evidence="1 2">
    <name type="scientific">Enterocloster aldenensis</name>
    <dbReference type="NCBI Taxonomy" id="358742"/>
    <lineage>
        <taxon>Bacteria</taxon>
        <taxon>Bacillati</taxon>
        <taxon>Bacillota</taxon>
        <taxon>Clostridia</taxon>
        <taxon>Lachnospirales</taxon>
        <taxon>Lachnospiraceae</taxon>
        <taxon>Enterocloster</taxon>
    </lineage>
</organism>
<reference evidence="1" key="1">
    <citation type="submission" date="2022-01" db="EMBL/GenBank/DDBJ databases">
        <title>Collection of gut derived symbiotic bacterial strains cultured from healthy donors.</title>
        <authorList>
            <person name="Lin H."/>
            <person name="Kohout C."/>
            <person name="Waligurski E."/>
            <person name="Pamer E.G."/>
        </authorList>
    </citation>
    <scope>NUCLEOTIDE SEQUENCE</scope>
    <source>
        <strain evidence="1">DFI.6.55</strain>
    </source>
</reference>
<dbReference type="GeneID" id="97206877"/>
<dbReference type="AlphaFoldDB" id="A0AAW5BRX5"/>